<sequence length="424" mass="48190">MRKKLREETSDRESTSEEDRKKRRRNKEDESSDSSSSSESEKERTNKKATKKSKKKEKKKKKKKKKGKSFGSHLEDAPPPYDEFEVRRLLTGLLKKSRFLDTELEGLFSNLDDKQSVFLDGLPDATLRKKLRHLFRALRLEEVREDDSVGFKKGKTLSSLSLRRVVRALCREIKASLPVPEVECVVAAASSPGCARPTENPTEGDGGDTSGRDSGDTADATETIAGWRTGDVTVAGPALPPGFDAAPHQDEKDSDEDVEFCGPSAPEAEGAAKRAREEWMLEAPAYLKKTFATNSKMEKIMEQKRREDAEAEQMRAAMEEWNRKHRAKSLREMAETGEVEDGREMYKKWKQAMWAQNLWGKSAAEQRAVEEGKDEPNAGQPWRRFDRERDLDTRQTSREDYNKLVAKASELNSRFTSTWQSSFL</sequence>
<protein>
    <recommendedName>
        <fullName evidence="3">DUF3752 domain-containing protein</fullName>
    </recommendedName>
</protein>
<feature type="compositionally biased region" description="Basic and acidic residues" evidence="2">
    <location>
        <begin position="383"/>
        <end position="399"/>
    </location>
</feature>
<feature type="region of interest" description="Disordered" evidence="2">
    <location>
        <begin position="1"/>
        <end position="77"/>
    </location>
</feature>
<organism evidence="4 5">
    <name type="scientific">Toxoplasma gondii p89</name>
    <dbReference type="NCBI Taxonomy" id="943119"/>
    <lineage>
        <taxon>Eukaryota</taxon>
        <taxon>Sar</taxon>
        <taxon>Alveolata</taxon>
        <taxon>Apicomplexa</taxon>
        <taxon>Conoidasida</taxon>
        <taxon>Coccidia</taxon>
        <taxon>Eucoccidiorida</taxon>
        <taxon>Eimeriorina</taxon>
        <taxon>Sarcocystidae</taxon>
        <taxon>Toxoplasma</taxon>
    </lineage>
</organism>
<feature type="region of interest" description="Disordered" evidence="2">
    <location>
        <begin position="235"/>
        <end position="259"/>
    </location>
</feature>
<name>A0A086KF65_TOXGO</name>
<evidence type="ECO:0000256" key="1">
    <source>
        <dbReference type="SAM" id="Coils"/>
    </source>
</evidence>
<evidence type="ECO:0000313" key="4">
    <source>
        <dbReference type="EMBL" id="KFG43033.1"/>
    </source>
</evidence>
<dbReference type="InterPro" id="IPR022226">
    <property type="entry name" value="DUF3752"/>
</dbReference>
<feature type="compositionally biased region" description="Basic residues" evidence="2">
    <location>
        <begin position="47"/>
        <end position="68"/>
    </location>
</feature>
<dbReference type="EMBL" id="AEYI02000975">
    <property type="protein sequence ID" value="KFG43033.1"/>
    <property type="molecule type" value="Genomic_DNA"/>
</dbReference>
<keyword evidence="1" id="KW-0175">Coiled coil</keyword>
<feature type="coiled-coil region" evidence="1">
    <location>
        <begin position="294"/>
        <end position="324"/>
    </location>
</feature>
<gene>
    <name evidence="4" type="ORF">TGP89_224740</name>
</gene>
<dbReference type="VEuPathDB" id="ToxoDB:TGP89_224740"/>
<feature type="compositionally biased region" description="Basic and acidic residues" evidence="2">
    <location>
        <begin position="1"/>
        <end position="20"/>
    </location>
</feature>
<dbReference type="OrthoDB" id="366232at2759"/>
<evidence type="ECO:0000259" key="3">
    <source>
        <dbReference type="Pfam" id="PF12572"/>
    </source>
</evidence>
<feature type="domain" description="DUF3752" evidence="3">
    <location>
        <begin position="292"/>
        <end position="416"/>
    </location>
</feature>
<dbReference type="PANTHER" id="PTHR47422">
    <property type="entry name" value="DNAJ HEAT SHOCK N-TERMINAL DOMAIN-CONTAINING PROTEIN"/>
    <property type="match status" value="1"/>
</dbReference>
<comment type="caution">
    <text evidence="4">The sequence shown here is derived from an EMBL/GenBank/DDBJ whole genome shotgun (WGS) entry which is preliminary data.</text>
</comment>
<dbReference type="AlphaFoldDB" id="A0A086KF65"/>
<reference evidence="4 5" key="1">
    <citation type="submission" date="2014-03" db="EMBL/GenBank/DDBJ databases">
        <authorList>
            <person name="Sibley D."/>
            <person name="Venepally P."/>
            <person name="Karamycheva S."/>
            <person name="Hadjithomas M."/>
            <person name="Khan A."/>
            <person name="Brunk B."/>
            <person name="Roos D."/>
            <person name="Caler E."/>
            <person name="Lorenzi H."/>
        </authorList>
    </citation>
    <scope>NUCLEOTIDE SEQUENCE [LARGE SCALE GENOMIC DNA]</scope>
    <source>
        <strain evidence="5">p89</strain>
    </source>
</reference>
<feature type="region of interest" description="Disordered" evidence="2">
    <location>
        <begin position="365"/>
        <end position="399"/>
    </location>
</feature>
<dbReference type="PANTHER" id="PTHR47422:SF1">
    <property type="entry name" value="DNAJ HEAT SHOCK N-TERMINAL DOMAIN-CONTAINING PROTEIN"/>
    <property type="match status" value="1"/>
</dbReference>
<dbReference type="Pfam" id="PF12572">
    <property type="entry name" value="DUF3752"/>
    <property type="match status" value="1"/>
</dbReference>
<proteinExistence type="predicted"/>
<feature type="compositionally biased region" description="Basic and acidic residues" evidence="2">
    <location>
        <begin position="367"/>
        <end position="376"/>
    </location>
</feature>
<feature type="region of interest" description="Disordered" evidence="2">
    <location>
        <begin position="190"/>
        <end position="218"/>
    </location>
</feature>
<evidence type="ECO:0000313" key="5">
    <source>
        <dbReference type="Proteomes" id="UP000028828"/>
    </source>
</evidence>
<accession>A0A086KF65</accession>
<evidence type="ECO:0000256" key="2">
    <source>
        <dbReference type="SAM" id="MobiDB-lite"/>
    </source>
</evidence>
<dbReference type="Proteomes" id="UP000028828">
    <property type="component" value="Unassembled WGS sequence"/>
</dbReference>